<accession>A0A6N7QNP6</accession>
<dbReference type="InterPro" id="IPR029132">
    <property type="entry name" value="CBAH/NAAA_C"/>
</dbReference>
<dbReference type="AlphaFoldDB" id="A0A6N7QNP6"/>
<dbReference type="PANTHER" id="PTHR35527">
    <property type="entry name" value="CHOLOYLGLYCINE HYDROLASE"/>
    <property type="match status" value="1"/>
</dbReference>
<comment type="caution">
    <text evidence="4">The sequence shown here is derived from an EMBL/GenBank/DDBJ whole genome shotgun (WGS) entry which is preliminary data.</text>
</comment>
<organism evidence="4 5">
    <name type="scientific">Spiribacter salilacus</name>
    <dbReference type="NCBI Taxonomy" id="2664894"/>
    <lineage>
        <taxon>Bacteria</taxon>
        <taxon>Pseudomonadati</taxon>
        <taxon>Pseudomonadota</taxon>
        <taxon>Gammaproteobacteria</taxon>
        <taxon>Chromatiales</taxon>
        <taxon>Ectothiorhodospiraceae</taxon>
        <taxon>Spiribacter</taxon>
    </lineage>
</organism>
<evidence type="ECO:0000256" key="2">
    <source>
        <dbReference type="ARBA" id="ARBA00022801"/>
    </source>
</evidence>
<sequence length="358" mass="39575">MILTATTLAKKTTIASIYFLVCLAIGFSIEAAACTRVVYKGPNDTVITGRTMDFSIEIPANQWIFPRGTKRSGEVGKNSIEWVSKYGSVGVSTWDIAIADGMNEKGLVTNLLWLVESEYPTFDKQGDTPGMAISLWAQYVLDNFATVAEAVKALGQESFAVVSDFIPGTEKFTTVHLSISDASGDSAILEYIDGRLVIHHDPAYTVMTNSPPFEEQLAITKYWQNIPGKAFLPGSVTAADRFVRASFFLDAIPQTDDTRTAVASVFSVIRNVSVPYGFEIEGFPNLSTTRWRSLADQKDLVYYFETALTPNIFWVDLKKIDFSEDAGTRKLDLSDHQTYTGEVSAQFEHAEPMRFLGL</sequence>
<evidence type="ECO:0000256" key="1">
    <source>
        <dbReference type="ARBA" id="ARBA00006625"/>
    </source>
</evidence>
<evidence type="ECO:0000313" key="5">
    <source>
        <dbReference type="Proteomes" id="UP000433788"/>
    </source>
</evidence>
<dbReference type="Gene3D" id="3.60.60.10">
    <property type="entry name" value="Penicillin V Acylase, Chain A"/>
    <property type="match status" value="1"/>
</dbReference>
<evidence type="ECO:0000313" key="4">
    <source>
        <dbReference type="EMBL" id="MRH77662.1"/>
    </source>
</evidence>
<reference evidence="4 5" key="1">
    <citation type="submission" date="2019-11" db="EMBL/GenBank/DDBJ databases">
        <authorList>
            <person name="Zhang X.Y."/>
        </authorList>
    </citation>
    <scope>NUCLEOTIDE SEQUENCE [LARGE SCALE GENOMIC DNA]</scope>
    <source>
        <strain evidence="4 5">C176</strain>
    </source>
</reference>
<evidence type="ECO:0000259" key="3">
    <source>
        <dbReference type="Pfam" id="PF02275"/>
    </source>
</evidence>
<dbReference type="EMBL" id="WJPP01000001">
    <property type="protein sequence ID" value="MRH77662.1"/>
    <property type="molecule type" value="Genomic_DNA"/>
</dbReference>
<protein>
    <submittedName>
        <fullName evidence="4">Linear amide C-N hydrolase</fullName>
    </submittedName>
</protein>
<dbReference type="PANTHER" id="PTHR35527:SF2">
    <property type="entry name" value="HYDROLASE"/>
    <property type="match status" value="1"/>
</dbReference>
<gene>
    <name evidence="4" type="ORF">GH984_02975</name>
</gene>
<dbReference type="InterPro" id="IPR029055">
    <property type="entry name" value="Ntn_hydrolases_N"/>
</dbReference>
<dbReference type="Pfam" id="PF02275">
    <property type="entry name" value="CBAH"/>
    <property type="match status" value="1"/>
</dbReference>
<keyword evidence="5" id="KW-1185">Reference proteome</keyword>
<name>A0A6N7QNP6_9GAMM</name>
<dbReference type="GO" id="GO:0016787">
    <property type="term" value="F:hydrolase activity"/>
    <property type="evidence" value="ECO:0007669"/>
    <property type="project" value="UniProtKB-KW"/>
</dbReference>
<proteinExistence type="inferred from homology"/>
<dbReference type="InterPro" id="IPR052193">
    <property type="entry name" value="Peptidase_C59"/>
</dbReference>
<dbReference type="Proteomes" id="UP000433788">
    <property type="component" value="Unassembled WGS sequence"/>
</dbReference>
<dbReference type="SUPFAM" id="SSF56235">
    <property type="entry name" value="N-terminal nucleophile aminohydrolases (Ntn hydrolases)"/>
    <property type="match status" value="1"/>
</dbReference>
<dbReference type="CDD" id="cd01902">
    <property type="entry name" value="Ntn_CGH"/>
    <property type="match status" value="1"/>
</dbReference>
<keyword evidence="2 4" id="KW-0378">Hydrolase</keyword>
<comment type="similarity">
    <text evidence="1">Belongs to the peptidase C59 family.</text>
</comment>
<feature type="domain" description="Choloylglycine hydrolase/NAAA C-terminal" evidence="3">
    <location>
        <begin position="34"/>
        <end position="322"/>
    </location>
</feature>